<dbReference type="InterPro" id="IPR000863">
    <property type="entry name" value="Sulfotransferase_dom"/>
</dbReference>
<dbReference type="GO" id="GO:0008146">
    <property type="term" value="F:sulfotransferase activity"/>
    <property type="evidence" value="ECO:0007669"/>
    <property type="project" value="InterPro"/>
</dbReference>
<dbReference type="Pfam" id="PF00685">
    <property type="entry name" value="Sulfotransfer_1"/>
    <property type="match status" value="1"/>
</dbReference>
<proteinExistence type="predicted"/>
<dbReference type="PATRIC" id="fig|1429438.4.peg.5028"/>
<dbReference type="InterPro" id="IPR027417">
    <property type="entry name" value="P-loop_NTPase"/>
</dbReference>
<reference evidence="2 3" key="1">
    <citation type="journal article" date="2014" name="Nature">
        <title>An environmental bacterial taxon with a large and distinct metabolic repertoire.</title>
        <authorList>
            <person name="Wilson M.C."/>
            <person name="Mori T."/>
            <person name="Ruckert C."/>
            <person name="Uria A.R."/>
            <person name="Helf M.J."/>
            <person name="Takada K."/>
            <person name="Gernert C."/>
            <person name="Steffens U.A."/>
            <person name="Heycke N."/>
            <person name="Schmitt S."/>
            <person name="Rinke C."/>
            <person name="Helfrich E.J."/>
            <person name="Brachmann A.O."/>
            <person name="Gurgui C."/>
            <person name="Wakimoto T."/>
            <person name="Kracht M."/>
            <person name="Crusemann M."/>
            <person name="Hentschel U."/>
            <person name="Abe I."/>
            <person name="Matsunaga S."/>
            <person name="Kalinowski J."/>
            <person name="Takeyama H."/>
            <person name="Piel J."/>
        </authorList>
    </citation>
    <scope>NUCLEOTIDE SEQUENCE [LARGE SCALE GENOMIC DNA]</scope>
    <source>
        <strain evidence="3">TSY1</strain>
    </source>
</reference>
<keyword evidence="3" id="KW-1185">Reference proteome</keyword>
<accession>W4LEH7</accession>
<evidence type="ECO:0000313" key="2">
    <source>
        <dbReference type="EMBL" id="ETW96508.1"/>
    </source>
</evidence>
<dbReference type="Proteomes" id="UP000019141">
    <property type="component" value="Unassembled WGS sequence"/>
</dbReference>
<dbReference type="EMBL" id="AZHW01000776">
    <property type="protein sequence ID" value="ETW96508.1"/>
    <property type="molecule type" value="Genomic_DNA"/>
</dbReference>
<dbReference type="SUPFAM" id="SSF52540">
    <property type="entry name" value="P-loop containing nucleoside triphosphate hydrolases"/>
    <property type="match status" value="1"/>
</dbReference>
<protein>
    <recommendedName>
        <fullName evidence="1">Sulfotransferase domain-containing protein</fullName>
    </recommendedName>
</protein>
<gene>
    <name evidence="2" type="ORF">ETSY1_26335</name>
</gene>
<feature type="domain" description="Sulfotransferase" evidence="1">
    <location>
        <begin position="22"/>
        <end position="197"/>
    </location>
</feature>
<dbReference type="Gene3D" id="3.40.50.300">
    <property type="entry name" value="P-loop containing nucleotide triphosphate hydrolases"/>
    <property type="match status" value="1"/>
</dbReference>
<name>W4LEH7_ENTF1</name>
<dbReference type="AlphaFoldDB" id="W4LEH7"/>
<evidence type="ECO:0000313" key="3">
    <source>
        <dbReference type="Proteomes" id="UP000019141"/>
    </source>
</evidence>
<comment type="caution">
    <text evidence="2">The sequence shown here is derived from an EMBL/GenBank/DDBJ whole genome shotgun (WGS) entry which is preliminary data.</text>
</comment>
<dbReference type="HOGENOM" id="CLU_1394708_0_0_7"/>
<evidence type="ECO:0000259" key="1">
    <source>
        <dbReference type="Pfam" id="PF00685"/>
    </source>
</evidence>
<sequence>MAQSQPRLWQRLFGARKPPPIIVVSGLPRSGTSMMMQMLAAGGIEIVTDQLRQADTDNPRGYFEFEPVKALAEASDTSWLQAAHGKAIKIISSLLPYLPADNTYKVLFMERNLKEVLASQQQMLAHLDKPVDATDEAAIEAQFIRHLGQVKAWLREQAHMDVLYIRHAEALTAPQTVAERIQTFLGRPLQVEAMAAEVEPQLYRNRAARN</sequence>
<organism evidence="2 3">
    <name type="scientific">Entotheonella factor</name>
    <dbReference type="NCBI Taxonomy" id="1429438"/>
    <lineage>
        <taxon>Bacteria</taxon>
        <taxon>Pseudomonadati</taxon>
        <taxon>Nitrospinota/Tectimicrobiota group</taxon>
        <taxon>Candidatus Tectimicrobiota</taxon>
        <taxon>Candidatus Entotheonellia</taxon>
        <taxon>Candidatus Entotheonellales</taxon>
        <taxon>Candidatus Entotheonellaceae</taxon>
        <taxon>Candidatus Entotheonella</taxon>
    </lineage>
</organism>